<name>A0A4S4K4M6_9AGAM</name>
<proteinExistence type="predicted"/>
<comment type="caution">
    <text evidence="1">The sequence shown here is derived from an EMBL/GenBank/DDBJ whole genome shotgun (WGS) entry which is preliminary data.</text>
</comment>
<dbReference type="Proteomes" id="UP000308199">
    <property type="component" value="Unassembled WGS sequence"/>
</dbReference>
<protein>
    <submittedName>
        <fullName evidence="1">Uncharacterized protein</fullName>
    </submittedName>
</protein>
<evidence type="ECO:0000313" key="2">
    <source>
        <dbReference type="Proteomes" id="UP000308199"/>
    </source>
</evidence>
<gene>
    <name evidence="1" type="ORF">EW145_g8641</name>
</gene>
<sequence length="175" mass="19388">MTDTGSSSRSTQTQKEYDDIMFLGYLSDDFSYLRRFLIAAEQMVRLLQTELAKNNVAAQEKLVNNIEIAKETLTEAGVSPRPFIPCPPHLGFHRQAYFDMLTTARSLVPHIKDADISRKLPSSRARPLTAFAEAAPPVNVNIPLPLPRSRPVEQQCVAADLAPACAGQRKPNRGL</sequence>
<dbReference type="OrthoDB" id="3268684at2759"/>
<dbReference type="AlphaFoldDB" id="A0A4S4K4M6"/>
<dbReference type="EMBL" id="SGPK01001628">
    <property type="protein sequence ID" value="THG92644.1"/>
    <property type="molecule type" value="Genomic_DNA"/>
</dbReference>
<reference evidence="1 2" key="1">
    <citation type="submission" date="2019-02" db="EMBL/GenBank/DDBJ databases">
        <title>Genome sequencing of the rare red list fungi Phellinidium pouzarii.</title>
        <authorList>
            <person name="Buettner E."/>
            <person name="Kellner H."/>
        </authorList>
    </citation>
    <scope>NUCLEOTIDE SEQUENCE [LARGE SCALE GENOMIC DNA]</scope>
    <source>
        <strain evidence="1 2">DSM 108285</strain>
    </source>
</reference>
<organism evidence="1 2">
    <name type="scientific">Phellinidium pouzarii</name>
    <dbReference type="NCBI Taxonomy" id="167371"/>
    <lineage>
        <taxon>Eukaryota</taxon>
        <taxon>Fungi</taxon>
        <taxon>Dikarya</taxon>
        <taxon>Basidiomycota</taxon>
        <taxon>Agaricomycotina</taxon>
        <taxon>Agaricomycetes</taxon>
        <taxon>Hymenochaetales</taxon>
        <taxon>Hymenochaetaceae</taxon>
        <taxon>Phellinidium</taxon>
    </lineage>
</organism>
<accession>A0A4S4K4M6</accession>
<keyword evidence="2" id="KW-1185">Reference proteome</keyword>
<evidence type="ECO:0000313" key="1">
    <source>
        <dbReference type="EMBL" id="THG92644.1"/>
    </source>
</evidence>